<dbReference type="GO" id="GO:0000724">
    <property type="term" value="P:double-strand break repair via homologous recombination"/>
    <property type="evidence" value="ECO:0007669"/>
    <property type="project" value="InterPro"/>
</dbReference>
<dbReference type="PANTHER" id="PTHR46644:SF2">
    <property type="entry name" value="DNA REPAIR PROTEIN XRCC2"/>
    <property type="match status" value="1"/>
</dbReference>
<dbReference type="GO" id="GO:0140664">
    <property type="term" value="F:ATP-dependent DNA damage sensor activity"/>
    <property type="evidence" value="ECO:0007669"/>
    <property type="project" value="InterPro"/>
</dbReference>
<proteinExistence type="predicted"/>
<gene>
    <name evidence="3" type="ORF">F2P81_019740</name>
</gene>
<organism evidence="3 4">
    <name type="scientific">Scophthalmus maximus</name>
    <name type="common">Turbot</name>
    <name type="synonym">Psetta maxima</name>
    <dbReference type="NCBI Taxonomy" id="52904"/>
    <lineage>
        <taxon>Eukaryota</taxon>
        <taxon>Metazoa</taxon>
        <taxon>Chordata</taxon>
        <taxon>Craniata</taxon>
        <taxon>Vertebrata</taxon>
        <taxon>Euteleostomi</taxon>
        <taxon>Actinopterygii</taxon>
        <taxon>Neopterygii</taxon>
        <taxon>Teleostei</taxon>
        <taxon>Neoteleostei</taxon>
        <taxon>Acanthomorphata</taxon>
        <taxon>Carangaria</taxon>
        <taxon>Pleuronectiformes</taxon>
        <taxon>Pleuronectoidei</taxon>
        <taxon>Scophthalmidae</taxon>
        <taxon>Scophthalmus</taxon>
    </lineage>
</organism>
<dbReference type="InterPro" id="IPR027417">
    <property type="entry name" value="P-loop_NTPase"/>
</dbReference>
<dbReference type="GO" id="GO:0005524">
    <property type="term" value="F:ATP binding"/>
    <property type="evidence" value="ECO:0007669"/>
    <property type="project" value="InterPro"/>
</dbReference>
<accession>A0A6A4S2S4</accession>
<feature type="region of interest" description="Disordered" evidence="1">
    <location>
        <begin position="319"/>
        <end position="338"/>
    </location>
</feature>
<dbReference type="PANTHER" id="PTHR46644">
    <property type="entry name" value="DNA REPAIR PROTEIN XRCC2"/>
    <property type="match status" value="1"/>
</dbReference>
<evidence type="ECO:0000313" key="3">
    <source>
        <dbReference type="EMBL" id="KAF0028653.1"/>
    </source>
</evidence>
<feature type="compositionally biased region" description="Polar residues" evidence="1">
    <location>
        <begin position="326"/>
        <end position="338"/>
    </location>
</feature>
<dbReference type="CDD" id="cd19490">
    <property type="entry name" value="XRCC2"/>
    <property type="match status" value="1"/>
</dbReference>
<dbReference type="Proteomes" id="UP000438429">
    <property type="component" value="Unassembled WGS sequence"/>
</dbReference>
<dbReference type="GO" id="GO:0042148">
    <property type="term" value="P:DNA strand invasion"/>
    <property type="evidence" value="ECO:0007669"/>
    <property type="project" value="TreeGrafter"/>
</dbReference>
<sequence length="338" mass="36745">MAAVLQRGPAVAGLRPQREVEEEEDGPCDRGEVVELYGSEGTGKTELLYHLLCRCVLPNAAGGLEADVVFVDTDYSLDMLRLVSIMESRLNAALSTSAASDEEACRSCLSRLLVVHCSSSSQLLLTLHFLENSFSSRPGLALLLIDSISAFYWPDRCEGGANLAKQEEKLSKCSELLGRLLRRPVVVSETGQMRTQHQGYCVLSEDFMVPRVESMSSTDEVPEMCPLICPVVVWVSGVRTFSPGPRGSSPGPIGVPVRVISGVQSGSSSWIQSGTSGLMTEPLHRSRCDQIPPRGQTLFTTQTNERSVTQTWMKLLTSDRHAGGTSPLTGMQSINRVR</sequence>
<comment type="caution">
    <text evidence="3">The sequence shown here is derived from an EMBL/GenBank/DDBJ whole genome shotgun (WGS) entry which is preliminary data.</text>
</comment>
<dbReference type="AlphaFoldDB" id="A0A6A4S2S4"/>
<dbReference type="GO" id="GO:0033063">
    <property type="term" value="C:Rad51B-Rad51C-Rad51D-XRCC2 complex"/>
    <property type="evidence" value="ECO:0007669"/>
    <property type="project" value="InterPro"/>
</dbReference>
<dbReference type="PROSITE" id="PS50162">
    <property type="entry name" value="RECA_2"/>
    <property type="match status" value="1"/>
</dbReference>
<feature type="domain" description="RecA family profile 1" evidence="2">
    <location>
        <begin position="1"/>
        <end position="193"/>
    </location>
</feature>
<feature type="region of interest" description="Disordered" evidence="1">
    <location>
        <begin position="1"/>
        <end position="26"/>
    </location>
</feature>
<dbReference type="GO" id="GO:0005657">
    <property type="term" value="C:replication fork"/>
    <property type="evidence" value="ECO:0007669"/>
    <property type="project" value="InterPro"/>
</dbReference>
<dbReference type="InterPro" id="IPR030547">
    <property type="entry name" value="XRCC2"/>
</dbReference>
<evidence type="ECO:0000259" key="2">
    <source>
        <dbReference type="PROSITE" id="PS50162"/>
    </source>
</evidence>
<name>A0A6A4S2S4_SCOMX</name>
<dbReference type="InterPro" id="IPR013632">
    <property type="entry name" value="Rad51_C"/>
</dbReference>
<evidence type="ECO:0000313" key="4">
    <source>
        <dbReference type="Proteomes" id="UP000438429"/>
    </source>
</evidence>
<protein>
    <recommendedName>
        <fullName evidence="2">RecA family profile 1 domain-containing protein</fullName>
    </recommendedName>
</protein>
<dbReference type="GO" id="GO:0000400">
    <property type="term" value="F:four-way junction DNA binding"/>
    <property type="evidence" value="ECO:0007669"/>
    <property type="project" value="TreeGrafter"/>
</dbReference>
<dbReference type="GO" id="GO:0005813">
    <property type="term" value="C:centrosome"/>
    <property type="evidence" value="ECO:0007669"/>
    <property type="project" value="TreeGrafter"/>
</dbReference>
<reference evidence="3 4" key="1">
    <citation type="submission" date="2019-06" db="EMBL/GenBank/DDBJ databases">
        <title>Draft genomes of female and male turbot (Scophthalmus maximus).</title>
        <authorList>
            <person name="Xu H."/>
            <person name="Xu X.-W."/>
            <person name="Shao C."/>
            <person name="Chen S."/>
        </authorList>
    </citation>
    <scope>NUCLEOTIDE SEQUENCE [LARGE SCALE GENOMIC DNA]</scope>
    <source>
        <strain evidence="3">Ysfricsl-2016a</strain>
        <tissue evidence="3">Blood</tissue>
    </source>
</reference>
<evidence type="ECO:0000256" key="1">
    <source>
        <dbReference type="SAM" id="MobiDB-lite"/>
    </source>
</evidence>
<dbReference type="Pfam" id="PF08423">
    <property type="entry name" value="Rad51"/>
    <property type="match status" value="1"/>
</dbReference>
<dbReference type="InterPro" id="IPR020588">
    <property type="entry name" value="RecA_ATP-bd"/>
</dbReference>
<dbReference type="SUPFAM" id="SSF52540">
    <property type="entry name" value="P-loop containing nucleoside triphosphate hydrolases"/>
    <property type="match status" value="1"/>
</dbReference>
<dbReference type="Gene3D" id="3.40.50.300">
    <property type="entry name" value="P-loop containing nucleotide triphosphate hydrolases"/>
    <property type="match status" value="1"/>
</dbReference>
<dbReference type="EMBL" id="VEVO01000017">
    <property type="protein sequence ID" value="KAF0028653.1"/>
    <property type="molecule type" value="Genomic_DNA"/>
</dbReference>